<dbReference type="Proteomes" id="UP001197093">
    <property type="component" value="Unassembled WGS sequence"/>
</dbReference>
<name>A0AAD4HU71_9PEZI</name>
<proteinExistence type="predicted"/>
<evidence type="ECO:0000256" key="1">
    <source>
        <dbReference type="SAM" id="MobiDB-lite"/>
    </source>
</evidence>
<sequence length="338" mass="37121">MSLAPPATRDGWSYSGEFHVEASGHNHHRRATIPELKAVFDGSAGPKDRPAHWYEAQLIHYGLPPSKVKGTAKMRLLDVVNGGKLAVPDHILKTEAELKKEWTKRAREAKQALKRSPATTTATPTKGPSKRKADNGQAGGASEADVNLNLSLSIGSQGDVEVQRQVDIHREDSYGNRSEEGYDSYSGGGYHTEDDHDGGVLPPLGLLNGRYRLRCTAPPNLADCGEDSGLILTLDGDALWGSFEIGPLSGILRLDERPWASSDQPLYFEWRGNDDQGNNHEESNDGSYIKFMGDGDVVGEIGFYNSMLEFEGCRVSGPETRSEISAVSMRREWDERRL</sequence>
<protein>
    <submittedName>
        <fullName evidence="2">Uncharacterized protein</fullName>
    </submittedName>
</protein>
<accession>A0AAD4HU71</accession>
<evidence type="ECO:0000313" key="2">
    <source>
        <dbReference type="EMBL" id="KAG7286339.1"/>
    </source>
</evidence>
<dbReference type="EMBL" id="JAHCVI010000004">
    <property type="protein sequence ID" value="KAG7286339.1"/>
    <property type="molecule type" value="Genomic_DNA"/>
</dbReference>
<feature type="region of interest" description="Disordered" evidence="1">
    <location>
        <begin position="167"/>
        <end position="188"/>
    </location>
</feature>
<keyword evidence="3" id="KW-1185">Reference proteome</keyword>
<evidence type="ECO:0000313" key="3">
    <source>
        <dbReference type="Proteomes" id="UP001197093"/>
    </source>
</evidence>
<reference evidence="2" key="1">
    <citation type="submission" date="2023-02" db="EMBL/GenBank/DDBJ databases">
        <authorList>
            <person name="Palmer J.M."/>
        </authorList>
    </citation>
    <scope>NUCLEOTIDE SEQUENCE</scope>
    <source>
        <strain evidence="2">FW57</strain>
    </source>
</reference>
<feature type="compositionally biased region" description="Basic and acidic residues" evidence="1">
    <location>
        <begin position="167"/>
        <end position="180"/>
    </location>
</feature>
<feature type="region of interest" description="Disordered" evidence="1">
    <location>
        <begin position="103"/>
        <end position="142"/>
    </location>
</feature>
<organism evidence="2 3">
    <name type="scientific">Staphylotrichum longicolle</name>
    <dbReference type="NCBI Taxonomy" id="669026"/>
    <lineage>
        <taxon>Eukaryota</taxon>
        <taxon>Fungi</taxon>
        <taxon>Dikarya</taxon>
        <taxon>Ascomycota</taxon>
        <taxon>Pezizomycotina</taxon>
        <taxon>Sordariomycetes</taxon>
        <taxon>Sordariomycetidae</taxon>
        <taxon>Sordariales</taxon>
        <taxon>Chaetomiaceae</taxon>
        <taxon>Staphylotrichum</taxon>
    </lineage>
</organism>
<comment type="caution">
    <text evidence="2">The sequence shown here is derived from an EMBL/GenBank/DDBJ whole genome shotgun (WGS) entry which is preliminary data.</text>
</comment>
<dbReference type="AlphaFoldDB" id="A0AAD4HU71"/>
<gene>
    <name evidence="2" type="ORF">NEMBOFW57_008648</name>
</gene>